<dbReference type="OrthoDB" id="9807580at2"/>
<dbReference type="RefSeq" id="WP_015649982.1">
    <property type="nucleotide sequence ID" value="NC_020506.1"/>
</dbReference>
<dbReference type="InterPro" id="IPR044843">
    <property type="entry name" value="Trans_IPPS_bact-type"/>
</dbReference>
<dbReference type="STRING" id="1121353.H924_00325"/>
<dbReference type="InterPro" id="IPR019845">
    <property type="entry name" value="Squalene/phytoene_synthase_CS"/>
</dbReference>
<keyword evidence="4" id="KW-1185">Reference proteome</keyword>
<comment type="pathway">
    <text evidence="1">Carotenoid biosynthesis; phytoene biosynthesis.</text>
</comment>
<dbReference type="InterPro" id="IPR002060">
    <property type="entry name" value="Squ/phyt_synthse"/>
</dbReference>
<dbReference type="GO" id="GO:0051996">
    <property type="term" value="F:squalene synthase [NAD(P)H] activity"/>
    <property type="evidence" value="ECO:0007669"/>
    <property type="project" value="InterPro"/>
</dbReference>
<dbReference type="PANTHER" id="PTHR31480">
    <property type="entry name" value="BIFUNCTIONAL LYCOPENE CYCLASE/PHYTOENE SYNTHASE"/>
    <property type="match status" value="1"/>
</dbReference>
<dbReference type="GO" id="GO:0016117">
    <property type="term" value="P:carotenoid biosynthetic process"/>
    <property type="evidence" value="ECO:0007669"/>
    <property type="project" value="UniProtKB-ARBA"/>
</dbReference>
<evidence type="ECO:0000313" key="3">
    <source>
        <dbReference type="EMBL" id="AGG65525.1"/>
    </source>
</evidence>
<dbReference type="HOGENOM" id="CLU_037269_3_0_11"/>
<dbReference type="SUPFAM" id="SSF48576">
    <property type="entry name" value="Terpenoid synthases"/>
    <property type="match status" value="1"/>
</dbReference>
<reference evidence="3 4" key="1">
    <citation type="submission" date="2013-02" db="EMBL/GenBank/DDBJ databases">
        <title>The complete genome sequence of Corynebacterium callunae DSM 20147.</title>
        <authorList>
            <person name="Ruckert C."/>
            <person name="Albersmeier A."/>
            <person name="Kalinowski J."/>
        </authorList>
    </citation>
    <scope>NUCLEOTIDE SEQUENCE [LARGE SCALE GENOMIC DNA]</scope>
    <source>
        <strain evidence="3 4">DSM 20147</strain>
    </source>
</reference>
<sequence>MNSSSFLHNAMLRYDRTASKAAGQVISNYSTSFGMATALLAKDMRHDIRNLYAVVRIADEIVDGTATAAGHTAIEAAEILDNYEKAVLNAPQQHFHTDLILQAYADTARRCHFDEKLIQAFFASMRRDLSQHTYDPREFKDYVYGSAEVIGLLCLNVFLQGHNPSSEEKQRLEHGARSLGSAFQKINFLRDLSHDQQELGRSYFPGVLDIDDAGKQALIAEIRKEIRTAQDAIPGLPLQARAGVIAASELFTELVNRIDKASAADLKNKRISVPHKTKMLILARAVPQALKKNLERNHE</sequence>
<dbReference type="AlphaFoldDB" id="M1UCG2"/>
<dbReference type="GO" id="GO:0004311">
    <property type="term" value="F:geranylgeranyl diphosphate synthase activity"/>
    <property type="evidence" value="ECO:0007669"/>
    <property type="project" value="InterPro"/>
</dbReference>
<dbReference type="Proteomes" id="UP000011760">
    <property type="component" value="Chromosome"/>
</dbReference>
<name>M1UCG2_9CORY</name>
<dbReference type="PROSITE" id="PS01045">
    <property type="entry name" value="SQUALEN_PHYTOEN_SYN_2"/>
    <property type="match status" value="1"/>
</dbReference>
<dbReference type="InterPro" id="IPR008949">
    <property type="entry name" value="Isoprenoid_synthase_dom_sf"/>
</dbReference>
<dbReference type="Pfam" id="PF00494">
    <property type="entry name" value="SQS_PSY"/>
    <property type="match status" value="1"/>
</dbReference>
<proteinExistence type="predicted"/>
<keyword evidence="2" id="KW-0808">Transferase</keyword>
<evidence type="ECO:0000256" key="1">
    <source>
        <dbReference type="ARBA" id="ARBA00004684"/>
    </source>
</evidence>
<dbReference type="EMBL" id="CP004354">
    <property type="protein sequence ID" value="AGG65525.1"/>
    <property type="molecule type" value="Genomic_DNA"/>
</dbReference>
<dbReference type="InterPro" id="IPR033904">
    <property type="entry name" value="Trans_IPPS_HH"/>
</dbReference>
<dbReference type="Gene3D" id="1.10.600.10">
    <property type="entry name" value="Farnesyl Diphosphate Synthase"/>
    <property type="match status" value="1"/>
</dbReference>
<dbReference type="CDD" id="cd00683">
    <property type="entry name" value="Trans_IPPS_HH"/>
    <property type="match status" value="1"/>
</dbReference>
<dbReference type="eggNOG" id="COG1562">
    <property type="taxonomic scope" value="Bacteria"/>
</dbReference>
<evidence type="ECO:0000256" key="2">
    <source>
        <dbReference type="ARBA" id="ARBA00022679"/>
    </source>
</evidence>
<protein>
    <submittedName>
        <fullName evidence="3">Phytoene synthase</fullName>
    </submittedName>
</protein>
<dbReference type="KEGG" id="ccn:H924_00325"/>
<dbReference type="SFLD" id="SFLDG01018">
    <property type="entry name" value="Squalene/Phytoene_Synthase_Lik"/>
    <property type="match status" value="1"/>
</dbReference>
<dbReference type="UniPathway" id="UPA00799"/>
<accession>M1UCG2</accession>
<evidence type="ECO:0000313" key="4">
    <source>
        <dbReference type="Proteomes" id="UP000011760"/>
    </source>
</evidence>
<dbReference type="SFLD" id="SFLDS00005">
    <property type="entry name" value="Isoprenoid_Synthase_Type_I"/>
    <property type="match status" value="1"/>
</dbReference>
<gene>
    <name evidence="3" type="ORF">H924_00325</name>
</gene>
<dbReference type="PATRIC" id="fig|1121353.3.peg.72"/>
<dbReference type="SFLD" id="SFLDG01212">
    <property type="entry name" value="Phytoene_synthase_like"/>
    <property type="match status" value="1"/>
</dbReference>
<organism evidence="3 4">
    <name type="scientific">Corynebacterium callunae DSM 20147</name>
    <dbReference type="NCBI Taxonomy" id="1121353"/>
    <lineage>
        <taxon>Bacteria</taxon>
        <taxon>Bacillati</taxon>
        <taxon>Actinomycetota</taxon>
        <taxon>Actinomycetes</taxon>
        <taxon>Mycobacteriales</taxon>
        <taxon>Corynebacteriaceae</taxon>
        <taxon>Corynebacterium</taxon>
    </lineage>
</organism>